<keyword evidence="3 4" id="KW-0732">Signal</keyword>
<dbReference type="InterPro" id="IPR000914">
    <property type="entry name" value="SBP_5_dom"/>
</dbReference>
<gene>
    <name evidence="6" type="ORF">NA2_01784</name>
</gene>
<dbReference type="GO" id="GO:0043190">
    <property type="term" value="C:ATP-binding cassette (ABC) transporter complex"/>
    <property type="evidence" value="ECO:0007669"/>
    <property type="project" value="InterPro"/>
</dbReference>
<evidence type="ECO:0000259" key="5">
    <source>
        <dbReference type="Pfam" id="PF00496"/>
    </source>
</evidence>
<accession>K2MID8</accession>
<dbReference type="OrthoDB" id="9803988at2"/>
<proteinExistence type="inferred from homology"/>
<dbReference type="Gene3D" id="3.90.76.10">
    <property type="entry name" value="Dipeptide-binding Protein, Domain 1"/>
    <property type="match status" value="1"/>
</dbReference>
<dbReference type="GO" id="GO:0015833">
    <property type="term" value="P:peptide transport"/>
    <property type="evidence" value="ECO:0007669"/>
    <property type="project" value="TreeGrafter"/>
</dbReference>
<evidence type="ECO:0000256" key="4">
    <source>
        <dbReference type="SAM" id="SignalP"/>
    </source>
</evidence>
<sequence>MKLTRRQMSKLALAPFVVGLSLSIPGTAASARSQGGDLVVGLGTRLARPDHHVTTAQADSNVAVHVYEALMAFDDNTTPQPQLAESVSISEDGLVYTFKLRSGVRFHNGDIMDSADVLASFERHKRISPGKSLQSNIASTAAPDPLTFIISLSEPQPLFLEMLSAQQYRLVILPAEDRDTEGGANSGVGTGPYRFVEHMADSHVKLTRFEDYVPDERYEGPTGIGGKRTPYFDTITFRVAVEGAARVAGVQTGEMHIADNIPVQSAKRLAADPDLQVIDLMPFAKVFTVLHTGNGPTDNVLVRRAIQAVINAEETLDVAMEGFYQLDSSFLFSRSPYHTGADTQPLYNQSNVEKAKALLAEAGYKGEPVKIMTNANYPFMQNSALVLQQQLMAIGMPVEIEMVDWPTNVARRTDGEGGWNITISSSTAQGPLTYFTVFKGYSHVKEDTVLDEAYARVVNSPDIEERKAAWRDVEERVYDQAYLIPSGNRGMKIIASQKVENLEPWELLRLWDVWFKG</sequence>
<dbReference type="PANTHER" id="PTHR30290:SF38">
    <property type="entry name" value="D,D-DIPEPTIDE-BINDING PERIPLASMIC PROTEIN DDPA-RELATED"/>
    <property type="match status" value="1"/>
</dbReference>
<dbReference type="EMBL" id="AMRM01000002">
    <property type="protein sequence ID" value="EKF20475.1"/>
    <property type="molecule type" value="Genomic_DNA"/>
</dbReference>
<comment type="similarity">
    <text evidence="2">Belongs to the bacterial solute-binding protein 5 family.</text>
</comment>
<dbReference type="GO" id="GO:1904680">
    <property type="term" value="F:peptide transmembrane transporter activity"/>
    <property type="evidence" value="ECO:0007669"/>
    <property type="project" value="TreeGrafter"/>
</dbReference>
<keyword evidence="7" id="KW-1185">Reference proteome</keyword>
<comment type="subcellular location">
    <subcellularLocation>
        <location evidence="1">Periplasm</location>
    </subcellularLocation>
</comment>
<feature type="domain" description="Solute-binding protein family 5" evidence="5">
    <location>
        <begin position="78"/>
        <end position="439"/>
    </location>
</feature>
<dbReference type="AlphaFoldDB" id="K2MID8"/>
<dbReference type="PATRIC" id="fig|391937.3.peg.371"/>
<protein>
    <submittedName>
        <fullName evidence="6">ABC di/oligopeptide transporter, periplasmic ligand binding protein</fullName>
    </submittedName>
</protein>
<dbReference type="InterPro" id="IPR030678">
    <property type="entry name" value="Peptide/Ni-bd"/>
</dbReference>
<dbReference type="PANTHER" id="PTHR30290">
    <property type="entry name" value="PERIPLASMIC BINDING COMPONENT OF ABC TRANSPORTER"/>
    <property type="match status" value="1"/>
</dbReference>
<dbReference type="PIRSF" id="PIRSF002741">
    <property type="entry name" value="MppA"/>
    <property type="match status" value="1"/>
</dbReference>
<evidence type="ECO:0000313" key="7">
    <source>
        <dbReference type="Proteomes" id="UP000006786"/>
    </source>
</evidence>
<evidence type="ECO:0000256" key="2">
    <source>
        <dbReference type="ARBA" id="ARBA00005695"/>
    </source>
</evidence>
<dbReference type="InterPro" id="IPR039424">
    <property type="entry name" value="SBP_5"/>
</dbReference>
<dbReference type="Gene3D" id="3.40.190.10">
    <property type="entry name" value="Periplasmic binding protein-like II"/>
    <property type="match status" value="1"/>
</dbReference>
<feature type="chain" id="PRO_5003861239" evidence="4">
    <location>
        <begin position="29"/>
        <end position="517"/>
    </location>
</feature>
<dbReference type="Gene3D" id="3.10.105.10">
    <property type="entry name" value="Dipeptide-binding Protein, Domain 3"/>
    <property type="match status" value="1"/>
</dbReference>
<comment type="caution">
    <text evidence="6">The sequence shown here is derived from an EMBL/GenBank/DDBJ whole genome shotgun (WGS) entry which is preliminary data.</text>
</comment>
<name>K2MID8_9HYPH</name>
<evidence type="ECO:0000313" key="6">
    <source>
        <dbReference type="EMBL" id="EKF20475.1"/>
    </source>
</evidence>
<dbReference type="STRING" id="391937.NA2_01784"/>
<dbReference type="Proteomes" id="UP000006786">
    <property type="component" value="Unassembled WGS sequence"/>
</dbReference>
<evidence type="ECO:0000256" key="1">
    <source>
        <dbReference type="ARBA" id="ARBA00004418"/>
    </source>
</evidence>
<organism evidence="6 7">
    <name type="scientific">Nitratireductor pacificus pht-3B</name>
    <dbReference type="NCBI Taxonomy" id="391937"/>
    <lineage>
        <taxon>Bacteria</taxon>
        <taxon>Pseudomonadati</taxon>
        <taxon>Pseudomonadota</taxon>
        <taxon>Alphaproteobacteria</taxon>
        <taxon>Hyphomicrobiales</taxon>
        <taxon>Phyllobacteriaceae</taxon>
        <taxon>Nitratireductor</taxon>
    </lineage>
</organism>
<feature type="signal peptide" evidence="4">
    <location>
        <begin position="1"/>
        <end position="28"/>
    </location>
</feature>
<reference evidence="6 7" key="1">
    <citation type="journal article" date="2012" name="J. Bacteriol.">
        <title>Genome Sequence of Nitratireductor pacificus Type Strain pht-3B.</title>
        <authorList>
            <person name="Lai Q."/>
            <person name="Li G."/>
            <person name="Shao Z."/>
        </authorList>
    </citation>
    <scope>NUCLEOTIDE SEQUENCE [LARGE SCALE GENOMIC DNA]</scope>
    <source>
        <strain evidence="7">pht-3B</strain>
    </source>
</reference>
<dbReference type="GO" id="GO:0030288">
    <property type="term" value="C:outer membrane-bounded periplasmic space"/>
    <property type="evidence" value="ECO:0007669"/>
    <property type="project" value="UniProtKB-ARBA"/>
</dbReference>
<dbReference type="Pfam" id="PF00496">
    <property type="entry name" value="SBP_bac_5"/>
    <property type="match status" value="1"/>
</dbReference>
<dbReference type="RefSeq" id="WP_008593512.1">
    <property type="nucleotide sequence ID" value="NZ_AMRM01000002.1"/>
</dbReference>
<dbReference type="SUPFAM" id="SSF53850">
    <property type="entry name" value="Periplasmic binding protein-like II"/>
    <property type="match status" value="1"/>
</dbReference>
<dbReference type="eggNOG" id="COG0747">
    <property type="taxonomic scope" value="Bacteria"/>
</dbReference>
<evidence type="ECO:0000256" key="3">
    <source>
        <dbReference type="ARBA" id="ARBA00022729"/>
    </source>
</evidence>